<dbReference type="STRING" id="268407.PWYN_27230"/>
<organism evidence="2 3">
    <name type="scientific">Paenibacillus wynnii</name>
    <dbReference type="NCBI Taxonomy" id="268407"/>
    <lineage>
        <taxon>Bacteria</taxon>
        <taxon>Bacillati</taxon>
        <taxon>Bacillota</taxon>
        <taxon>Bacilli</taxon>
        <taxon>Bacillales</taxon>
        <taxon>Paenibacillaceae</taxon>
        <taxon>Paenibacillus</taxon>
    </lineage>
</organism>
<dbReference type="PANTHER" id="PTHR21180">
    <property type="entry name" value="ENDONUCLEASE/EXONUCLEASE/PHOSPHATASE FAMILY DOMAIN-CONTAINING PROTEIN 1"/>
    <property type="match status" value="1"/>
</dbReference>
<dbReference type="NCBIfam" id="TIGR00426">
    <property type="entry name" value="competence protein ComEA helix-hairpin-helix repeat region"/>
    <property type="match status" value="1"/>
</dbReference>
<sequence length="157" mass="16614">MNKKMIGLGMAAALLGSGLLWHSGNGQNKGIAGWETLNSSMERTLAEDENSGTQIEAPIAAKPIENIDQANTDIKVAEVTDLSKEAKTTVPESEGKVNVNTAAQNGLMELPGIGAKKAQAILEYRQSHGPFKGISDLGKVKGIGPKMLEKLKPMVSF</sequence>
<dbReference type="GO" id="GO:0006281">
    <property type="term" value="P:DNA repair"/>
    <property type="evidence" value="ECO:0007669"/>
    <property type="project" value="InterPro"/>
</dbReference>
<dbReference type="InterPro" id="IPR004509">
    <property type="entry name" value="Competence_ComEA_HhH"/>
</dbReference>
<evidence type="ECO:0000313" key="3">
    <source>
        <dbReference type="Proteomes" id="UP000029734"/>
    </source>
</evidence>
<dbReference type="InterPro" id="IPR010994">
    <property type="entry name" value="RuvA_2-like"/>
</dbReference>
<accession>A0A098M6M0</accession>
<protein>
    <recommendedName>
        <fullName evidence="1">Helix-hairpin-helix DNA-binding motif class 1 domain-containing protein</fullName>
    </recommendedName>
</protein>
<dbReference type="GO" id="GO:0015628">
    <property type="term" value="P:protein secretion by the type II secretion system"/>
    <property type="evidence" value="ECO:0007669"/>
    <property type="project" value="TreeGrafter"/>
</dbReference>
<dbReference type="GO" id="GO:0003677">
    <property type="term" value="F:DNA binding"/>
    <property type="evidence" value="ECO:0007669"/>
    <property type="project" value="InterPro"/>
</dbReference>
<dbReference type="GO" id="GO:0015627">
    <property type="term" value="C:type II protein secretion system complex"/>
    <property type="evidence" value="ECO:0007669"/>
    <property type="project" value="TreeGrafter"/>
</dbReference>
<dbReference type="PANTHER" id="PTHR21180:SF32">
    <property type="entry name" value="ENDONUCLEASE_EXONUCLEASE_PHOSPHATASE FAMILY DOMAIN-CONTAINING PROTEIN 1"/>
    <property type="match status" value="1"/>
</dbReference>
<gene>
    <name evidence="2" type="ORF">PWYN_27230</name>
</gene>
<dbReference type="SUPFAM" id="SSF47781">
    <property type="entry name" value="RuvA domain 2-like"/>
    <property type="match status" value="1"/>
</dbReference>
<feature type="domain" description="Helix-hairpin-helix DNA-binding motif class 1" evidence="1">
    <location>
        <begin position="135"/>
        <end position="154"/>
    </location>
</feature>
<proteinExistence type="predicted"/>
<dbReference type="InterPro" id="IPR051675">
    <property type="entry name" value="Endo/Exo/Phosphatase_dom_1"/>
</dbReference>
<comment type="caution">
    <text evidence="2">The sequence shown here is derived from an EMBL/GenBank/DDBJ whole genome shotgun (WGS) entry which is preliminary data.</text>
</comment>
<name>A0A098M6M0_9BACL</name>
<dbReference type="RefSeq" id="WP_036658127.1">
    <property type="nucleotide sequence ID" value="NZ_JQCR01000003.1"/>
</dbReference>
<feature type="domain" description="Helix-hairpin-helix DNA-binding motif class 1" evidence="1">
    <location>
        <begin position="105"/>
        <end position="124"/>
    </location>
</feature>
<dbReference type="EMBL" id="JQCR01000003">
    <property type="protein sequence ID" value="KGE18225.1"/>
    <property type="molecule type" value="Genomic_DNA"/>
</dbReference>
<dbReference type="AlphaFoldDB" id="A0A098M6M0"/>
<reference evidence="2 3" key="2">
    <citation type="submission" date="2014-10" db="EMBL/GenBank/DDBJ databases">
        <title>Comparative genomics of the Paenibacillus odorifer group.</title>
        <authorList>
            <person name="Tsai Y.-C."/>
            <person name="Martin N."/>
            <person name="Korlach J."/>
            <person name="Wiedmann M."/>
        </authorList>
    </citation>
    <scope>NUCLEOTIDE SEQUENCE [LARGE SCALE GENOMIC DNA]</scope>
    <source>
        <strain evidence="2 3">DSM 18334</strain>
    </source>
</reference>
<evidence type="ECO:0000259" key="1">
    <source>
        <dbReference type="SMART" id="SM00278"/>
    </source>
</evidence>
<dbReference type="InterPro" id="IPR003583">
    <property type="entry name" value="Hlx-hairpin-Hlx_DNA-bd_motif"/>
</dbReference>
<keyword evidence="3" id="KW-1185">Reference proteome</keyword>
<dbReference type="Gene3D" id="1.10.150.320">
    <property type="entry name" value="Photosystem II 12 kDa extrinsic protein"/>
    <property type="match status" value="1"/>
</dbReference>
<dbReference type="eggNOG" id="COG1555">
    <property type="taxonomic scope" value="Bacteria"/>
</dbReference>
<reference evidence="2 3" key="1">
    <citation type="submission" date="2014-08" db="EMBL/GenBank/DDBJ databases">
        <authorList>
            <person name="den Bakker H.C."/>
        </authorList>
    </citation>
    <scope>NUCLEOTIDE SEQUENCE [LARGE SCALE GENOMIC DNA]</scope>
    <source>
        <strain evidence="2 3">DSM 18334</strain>
    </source>
</reference>
<dbReference type="Pfam" id="PF12836">
    <property type="entry name" value="HHH_3"/>
    <property type="match status" value="1"/>
</dbReference>
<dbReference type="SMART" id="SM00278">
    <property type="entry name" value="HhH1"/>
    <property type="match status" value="2"/>
</dbReference>
<dbReference type="Proteomes" id="UP000029734">
    <property type="component" value="Unassembled WGS sequence"/>
</dbReference>
<evidence type="ECO:0000313" key="2">
    <source>
        <dbReference type="EMBL" id="KGE18225.1"/>
    </source>
</evidence>